<dbReference type="Pfam" id="PF04655">
    <property type="entry name" value="APH_6_hur"/>
    <property type="match status" value="1"/>
</dbReference>
<dbReference type="EMBL" id="BAABLV010000008">
    <property type="protein sequence ID" value="GAA4890616.1"/>
    <property type="molecule type" value="Genomic_DNA"/>
</dbReference>
<protein>
    <submittedName>
        <fullName evidence="1">Streptomycin 6-kinase</fullName>
    </submittedName>
</protein>
<reference evidence="2" key="1">
    <citation type="journal article" date="2019" name="Int. J. Syst. Evol. Microbiol.">
        <title>The Global Catalogue of Microorganisms (GCM) 10K type strain sequencing project: providing services to taxonomists for standard genome sequencing and annotation.</title>
        <authorList>
            <consortium name="The Broad Institute Genomics Platform"/>
            <consortium name="The Broad Institute Genome Sequencing Center for Infectious Disease"/>
            <person name="Wu L."/>
            <person name="Ma J."/>
        </authorList>
    </citation>
    <scope>NUCLEOTIDE SEQUENCE [LARGE SCALE GENOMIC DNA]</scope>
    <source>
        <strain evidence="2">JCM 19125</strain>
    </source>
</reference>
<proteinExistence type="predicted"/>
<dbReference type="RefSeq" id="WP_345578180.1">
    <property type="nucleotide sequence ID" value="NZ_BAABLV010000008.1"/>
</dbReference>
<sequence>MIPETLRALIAGRPADELSARPVDGDAWLARLPKLVDEHLARWGLTPDGDPLHGENALVLPVVHDGAPAVAKFTWPHVEADLEHLALRHWDGRGAVRLLSANPAADALLLERLDATRPLTTVSVLESCEVIGGLFRSLDRAGSPQFPTVADKAPRWRGQLADAHRSVPPRLAEQALSTLDDLLAEAPPGRLVHEDLHDANVLAPLGPARGDWLAIDPKPVIGEWEYAVAPVVWNRADVAARAHNHRAHVRLRADVVADGAGLDLDRAYAWTFVRLVLNAVWAARYAPASDDFRGRMIALAKAFADPPA</sequence>
<evidence type="ECO:0000313" key="2">
    <source>
        <dbReference type="Proteomes" id="UP001501521"/>
    </source>
</evidence>
<evidence type="ECO:0000313" key="1">
    <source>
        <dbReference type="EMBL" id="GAA4890616.1"/>
    </source>
</evidence>
<dbReference type="Proteomes" id="UP001501521">
    <property type="component" value="Unassembled WGS sequence"/>
</dbReference>
<accession>A0ABP9F057</accession>
<gene>
    <name evidence="1" type="ORF">GCM10025789_03910</name>
</gene>
<name>A0ABP9F057_9ACTN</name>
<dbReference type="InterPro" id="IPR006748">
    <property type="entry name" value="NH2Glyco/OHUrea_AB-resist_kin"/>
</dbReference>
<comment type="caution">
    <text evidence="1">The sequence shown here is derived from an EMBL/GenBank/DDBJ whole genome shotgun (WGS) entry which is preliminary data.</text>
</comment>
<organism evidence="1 2">
    <name type="scientific">Tessaracoccus lubricantis</name>
    <dbReference type="NCBI Taxonomy" id="545543"/>
    <lineage>
        <taxon>Bacteria</taxon>
        <taxon>Bacillati</taxon>
        <taxon>Actinomycetota</taxon>
        <taxon>Actinomycetes</taxon>
        <taxon>Propionibacteriales</taxon>
        <taxon>Propionibacteriaceae</taxon>
        <taxon>Tessaracoccus</taxon>
    </lineage>
</organism>
<keyword evidence="2" id="KW-1185">Reference proteome</keyword>
<dbReference type="SUPFAM" id="SSF56112">
    <property type="entry name" value="Protein kinase-like (PK-like)"/>
    <property type="match status" value="1"/>
</dbReference>
<dbReference type="InterPro" id="IPR011009">
    <property type="entry name" value="Kinase-like_dom_sf"/>
</dbReference>